<dbReference type="OrthoDB" id="199599at2759"/>
<evidence type="ECO:0000256" key="6">
    <source>
        <dbReference type="SAM" id="MobiDB-lite"/>
    </source>
</evidence>
<dbReference type="InterPro" id="IPR052053">
    <property type="entry name" value="IM_YidH-like"/>
</dbReference>
<dbReference type="PANTHER" id="PTHR34187:SF2">
    <property type="entry name" value="DUF202 DOMAIN-CONTAINING PROTEIN"/>
    <property type="match status" value="1"/>
</dbReference>
<keyword evidence="4 7" id="KW-1133">Transmembrane helix</keyword>
<feature type="compositionally biased region" description="Polar residues" evidence="6">
    <location>
        <begin position="75"/>
        <end position="88"/>
    </location>
</feature>
<evidence type="ECO:0000256" key="1">
    <source>
        <dbReference type="ARBA" id="ARBA00004651"/>
    </source>
</evidence>
<feature type="transmembrane region" description="Helical" evidence="7">
    <location>
        <begin position="181"/>
        <end position="202"/>
    </location>
</feature>
<evidence type="ECO:0000313" key="10">
    <source>
        <dbReference type="Proteomes" id="UP000807353"/>
    </source>
</evidence>
<proteinExistence type="predicted"/>
<keyword evidence="10" id="KW-1185">Reference proteome</keyword>
<accession>A0A9P6CEM0</accession>
<dbReference type="AlphaFoldDB" id="A0A9P6CEM0"/>
<evidence type="ECO:0000256" key="4">
    <source>
        <dbReference type="ARBA" id="ARBA00022989"/>
    </source>
</evidence>
<evidence type="ECO:0000256" key="2">
    <source>
        <dbReference type="ARBA" id="ARBA00022475"/>
    </source>
</evidence>
<evidence type="ECO:0000256" key="5">
    <source>
        <dbReference type="ARBA" id="ARBA00023136"/>
    </source>
</evidence>
<evidence type="ECO:0000256" key="7">
    <source>
        <dbReference type="SAM" id="Phobius"/>
    </source>
</evidence>
<organism evidence="9 10">
    <name type="scientific">Collybia nuda</name>
    <dbReference type="NCBI Taxonomy" id="64659"/>
    <lineage>
        <taxon>Eukaryota</taxon>
        <taxon>Fungi</taxon>
        <taxon>Dikarya</taxon>
        <taxon>Basidiomycota</taxon>
        <taxon>Agaricomycotina</taxon>
        <taxon>Agaricomycetes</taxon>
        <taxon>Agaricomycetidae</taxon>
        <taxon>Agaricales</taxon>
        <taxon>Tricholomatineae</taxon>
        <taxon>Clitocybaceae</taxon>
        <taxon>Collybia</taxon>
    </lineage>
</organism>
<feature type="compositionally biased region" description="Basic and acidic residues" evidence="6">
    <location>
        <begin position="52"/>
        <end position="69"/>
    </location>
</feature>
<dbReference type="Proteomes" id="UP000807353">
    <property type="component" value="Unassembled WGS sequence"/>
</dbReference>
<evidence type="ECO:0000256" key="3">
    <source>
        <dbReference type="ARBA" id="ARBA00022692"/>
    </source>
</evidence>
<gene>
    <name evidence="9" type="ORF">BDZ94DRAFT_1259874</name>
</gene>
<feature type="domain" description="DUF202" evidence="8">
    <location>
        <begin position="126"/>
        <end position="204"/>
    </location>
</feature>
<feature type="region of interest" description="Disordered" evidence="6">
    <location>
        <begin position="1"/>
        <end position="104"/>
    </location>
</feature>
<comment type="subcellular location">
    <subcellularLocation>
        <location evidence="1">Cell membrane</location>
        <topology evidence="1">Multi-pass membrane protein</topology>
    </subcellularLocation>
</comment>
<feature type="transmembrane region" description="Helical" evidence="7">
    <location>
        <begin position="214"/>
        <end position="239"/>
    </location>
</feature>
<dbReference type="Pfam" id="PF02656">
    <property type="entry name" value="DUF202"/>
    <property type="match status" value="1"/>
</dbReference>
<evidence type="ECO:0000313" key="9">
    <source>
        <dbReference type="EMBL" id="KAF9463012.1"/>
    </source>
</evidence>
<sequence>MHSTHDADDICSVETTPLIPKPNPIPKRIRSRSNSLGFLPNRRLRTKSRPSKLSDKPHIDTTHNDKGLTDDGSDAGSSPRTRTSSNAAAVNWPPSCDTPPLPTSIRRGIGFPQISLKLENSGSVARDHLASERTFLAYMRTSLALASSGVALVQLFTVASASSPSSLIGSERKLHTYIRPLGATTIAMGLIVLFIGVARYFAIQTALTKGYFPAPRLVMGVIALAMAVLVTLTFGILVAGKLEPNGLI</sequence>
<keyword evidence="2" id="KW-1003">Cell membrane</keyword>
<keyword evidence="5 7" id="KW-0472">Membrane</keyword>
<dbReference type="EMBL" id="MU150266">
    <property type="protein sequence ID" value="KAF9463012.1"/>
    <property type="molecule type" value="Genomic_DNA"/>
</dbReference>
<keyword evidence="3 7" id="KW-0812">Transmembrane</keyword>
<dbReference type="InterPro" id="IPR003807">
    <property type="entry name" value="DUF202"/>
</dbReference>
<evidence type="ECO:0000259" key="8">
    <source>
        <dbReference type="Pfam" id="PF02656"/>
    </source>
</evidence>
<reference evidence="9" key="1">
    <citation type="submission" date="2020-11" db="EMBL/GenBank/DDBJ databases">
        <authorList>
            <consortium name="DOE Joint Genome Institute"/>
            <person name="Ahrendt S."/>
            <person name="Riley R."/>
            <person name="Andreopoulos W."/>
            <person name="Labutti K."/>
            <person name="Pangilinan J."/>
            <person name="Ruiz-Duenas F.J."/>
            <person name="Barrasa J.M."/>
            <person name="Sanchez-Garcia M."/>
            <person name="Camarero S."/>
            <person name="Miyauchi S."/>
            <person name="Serrano A."/>
            <person name="Linde D."/>
            <person name="Babiker R."/>
            <person name="Drula E."/>
            <person name="Ayuso-Fernandez I."/>
            <person name="Pacheco R."/>
            <person name="Padilla G."/>
            <person name="Ferreira P."/>
            <person name="Barriuso J."/>
            <person name="Kellner H."/>
            <person name="Castanera R."/>
            <person name="Alfaro M."/>
            <person name="Ramirez L."/>
            <person name="Pisabarro A.G."/>
            <person name="Kuo A."/>
            <person name="Tritt A."/>
            <person name="Lipzen A."/>
            <person name="He G."/>
            <person name="Yan M."/>
            <person name="Ng V."/>
            <person name="Cullen D."/>
            <person name="Martin F."/>
            <person name="Rosso M.-N."/>
            <person name="Henrissat B."/>
            <person name="Hibbett D."/>
            <person name="Martinez A.T."/>
            <person name="Grigoriev I.V."/>
        </authorList>
    </citation>
    <scope>NUCLEOTIDE SEQUENCE</scope>
    <source>
        <strain evidence="9">CBS 247.69</strain>
    </source>
</reference>
<dbReference type="GO" id="GO:0005886">
    <property type="term" value="C:plasma membrane"/>
    <property type="evidence" value="ECO:0007669"/>
    <property type="project" value="UniProtKB-SubCell"/>
</dbReference>
<dbReference type="PANTHER" id="PTHR34187">
    <property type="entry name" value="FGR18P"/>
    <property type="match status" value="1"/>
</dbReference>
<comment type="caution">
    <text evidence="9">The sequence shown here is derived from an EMBL/GenBank/DDBJ whole genome shotgun (WGS) entry which is preliminary data.</text>
</comment>
<protein>
    <recommendedName>
        <fullName evidence="8">DUF202 domain-containing protein</fullName>
    </recommendedName>
</protein>
<name>A0A9P6CEM0_9AGAR</name>